<keyword evidence="3" id="KW-1185">Reference proteome</keyword>
<dbReference type="EMBL" id="JAUQOM010000001">
    <property type="protein sequence ID" value="MDO7833444.1"/>
    <property type="molecule type" value="Genomic_DNA"/>
</dbReference>
<sequence>MKLGIEGKRALVTGSDSGVGKAIARTLAAEGVRLIVQGADRAGVQRTAAAIIGDGGCAETVVGDLSTAEGAAGVIAAVFAKGGTDILVNNARGSPSELSEWLSIPDEDWENKFAFHVMSAVRTTRAFVPAMRRKGWGRIINISSASVTAPMAAIADYQASAAALVNLTFSLARSLAGTGVTANVVSYGPGRAPGAAICAGRMNDHGPAGLARGRHQRGTMIDRCCGTEEISAAAALLVSTLSDSTTGTNLHVGGGEASIFHTETVR</sequence>
<dbReference type="PANTHER" id="PTHR42879:SF6">
    <property type="entry name" value="NADPH-DEPENDENT REDUCTASE BACG"/>
    <property type="match status" value="1"/>
</dbReference>
<dbReference type="InterPro" id="IPR036291">
    <property type="entry name" value="NAD(P)-bd_dom_sf"/>
</dbReference>
<organism evidence="2 3">
    <name type="scientific">Sphingobium cyanobacteriorum</name>
    <dbReference type="NCBI Taxonomy" id="3063954"/>
    <lineage>
        <taxon>Bacteria</taxon>
        <taxon>Pseudomonadati</taxon>
        <taxon>Pseudomonadota</taxon>
        <taxon>Alphaproteobacteria</taxon>
        <taxon>Sphingomonadales</taxon>
        <taxon>Sphingomonadaceae</taxon>
        <taxon>Sphingobium</taxon>
    </lineage>
</organism>
<dbReference type="SUPFAM" id="SSF51735">
    <property type="entry name" value="NAD(P)-binding Rossmann-fold domains"/>
    <property type="match status" value="1"/>
</dbReference>
<dbReference type="Proteomes" id="UP001176471">
    <property type="component" value="Unassembled WGS sequence"/>
</dbReference>
<dbReference type="InterPro" id="IPR050259">
    <property type="entry name" value="SDR"/>
</dbReference>
<accession>A0ABT8ZFY7</accession>
<evidence type="ECO:0000313" key="3">
    <source>
        <dbReference type="Proteomes" id="UP001176471"/>
    </source>
</evidence>
<evidence type="ECO:0000256" key="1">
    <source>
        <dbReference type="ARBA" id="ARBA00006484"/>
    </source>
</evidence>
<dbReference type="PRINTS" id="PR00080">
    <property type="entry name" value="SDRFAMILY"/>
</dbReference>
<dbReference type="InterPro" id="IPR002347">
    <property type="entry name" value="SDR_fam"/>
</dbReference>
<dbReference type="PRINTS" id="PR00081">
    <property type="entry name" value="GDHRDH"/>
</dbReference>
<proteinExistence type="inferred from homology"/>
<comment type="caution">
    <text evidence="2">The sequence shown here is derived from an EMBL/GenBank/DDBJ whole genome shotgun (WGS) entry which is preliminary data.</text>
</comment>
<dbReference type="RefSeq" id="WP_304533999.1">
    <property type="nucleotide sequence ID" value="NZ_JAUQOM010000001.1"/>
</dbReference>
<protein>
    <submittedName>
        <fullName evidence="2">SDR family oxidoreductase</fullName>
    </submittedName>
</protein>
<gene>
    <name evidence="2" type="ORF">Q4610_00125</name>
</gene>
<evidence type="ECO:0000313" key="2">
    <source>
        <dbReference type="EMBL" id="MDO7833444.1"/>
    </source>
</evidence>
<dbReference type="Pfam" id="PF13561">
    <property type="entry name" value="adh_short_C2"/>
    <property type="match status" value="1"/>
</dbReference>
<dbReference type="Gene3D" id="3.40.50.720">
    <property type="entry name" value="NAD(P)-binding Rossmann-like Domain"/>
    <property type="match status" value="1"/>
</dbReference>
<reference evidence="2" key="1">
    <citation type="submission" date="2023-07" db="EMBL/GenBank/DDBJ databases">
        <title>Bacterial whole genome sequence for Sphingobium sp. HBC34.</title>
        <authorList>
            <person name="Le V."/>
            <person name="Ko S.-R."/>
            <person name="Ahn C.-Y."/>
            <person name="Oh H.-M."/>
        </authorList>
    </citation>
    <scope>NUCLEOTIDE SEQUENCE</scope>
    <source>
        <strain evidence="2">HBC34</strain>
    </source>
</reference>
<name>A0ABT8ZFY7_9SPHN</name>
<comment type="similarity">
    <text evidence="1">Belongs to the short-chain dehydrogenases/reductases (SDR) family.</text>
</comment>
<dbReference type="PANTHER" id="PTHR42879">
    <property type="entry name" value="3-OXOACYL-(ACYL-CARRIER-PROTEIN) REDUCTASE"/>
    <property type="match status" value="1"/>
</dbReference>